<dbReference type="EMBL" id="CP063304">
    <property type="protein sequence ID" value="QOV20400.1"/>
    <property type="molecule type" value="Genomic_DNA"/>
</dbReference>
<dbReference type="KEGG" id="bliq:INP51_05490"/>
<dbReference type="Proteomes" id="UP000593601">
    <property type="component" value="Chromosome"/>
</dbReference>
<name>A0A7M2RM30_9FIRM</name>
<protein>
    <submittedName>
        <fullName evidence="1">Uncharacterized protein</fullName>
    </submittedName>
</protein>
<sequence>MSNCGNNRGYGPAYSRGSGCTCGYDEIARMEAALANAVRSLENTECAADQIRCALKDIDNSICDNRAAVKDIQEALCQLKCRL</sequence>
<reference evidence="1 2" key="1">
    <citation type="submission" date="2020-10" db="EMBL/GenBank/DDBJ databases">
        <title>Blautia liquoris sp.nov., isolated from the mud in a fermentation cellar used for the production of Chinese strong-flavoured liquor.</title>
        <authorList>
            <person name="Lu L."/>
        </authorList>
    </citation>
    <scope>NUCLEOTIDE SEQUENCE [LARGE SCALE GENOMIC DNA]</scope>
    <source>
        <strain evidence="1 2">LZLJ-3</strain>
    </source>
</reference>
<evidence type="ECO:0000313" key="1">
    <source>
        <dbReference type="EMBL" id="QOV20400.1"/>
    </source>
</evidence>
<accession>A0A7M2RM30</accession>
<organism evidence="1 2">
    <name type="scientific">Blautia liquoris</name>
    <dbReference type="NCBI Taxonomy" id="2779518"/>
    <lineage>
        <taxon>Bacteria</taxon>
        <taxon>Bacillati</taxon>
        <taxon>Bacillota</taxon>
        <taxon>Clostridia</taxon>
        <taxon>Lachnospirales</taxon>
        <taxon>Lachnospiraceae</taxon>
        <taxon>Blautia</taxon>
    </lineage>
</organism>
<proteinExistence type="predicted"/>
<dbReference type="AlphaFoldDB" id="A0A7M2RM30"/>
<keyword evidence="2" id="KW-1185">Reference proteome</keyword>
<evidence type="ECO:0000313" key="2">
    <source>
        <dbReference type="Proteomes" id="UP000593601"/>
    </source>
</evidence>
<gene>
    <name evidence="1" type="ORF">INP51_05490</name>
</gene>
<dbReference type="RefSeq" id="WP_193736720.1">
    <property type="nucleotide sequence ID" value="NZ_CP063304.1"/>
</dbReference>